<keyword evidence="2" id="KW-0812">Transmembrane</keyword>
<protein>
    <submittedName>
        <fullName evidence="3">Uncharacterized protein</fullName>
    </submittedName>
</protein>
<proteinExistence type="predicted"/>
<comment type="caution">
    <text evidence="3">The sequence shown here is derived from an EMBL/GenBank/DDBJ whole genome shotgun (WGS) entry which is preliminary data.</text>
</comment>
<dbReference type="AlphaFoldDB" id="A0A4Y9S8J4"/>
<name>A0A4Y9S8J4_9BURK</name>
<dbReference type="Proteomes" id="UP000298438">
    <property type="component" value="Unassembled WGS sequence"/>
</dbReference>
<evidence type="ECO:0000256" key="1">
    <source>
        <dbReference type="SAM" id="MobiDB-lite"/>
    </source>
</evidence>
<organism evidence="3 4">
    <name type="scientific">Zemynaea arenosa</name>
    <dbReference type="NCBI Taxonomy" id="2561931"/>
    <lineage>
        <taxon>Bacteria</taxon>
        <taxon>Pseudomonadati</taxon>
        <taxon>Pseudomonadota</taxon>
        <taxon>Betaproteobacteria</taxon>
        <taxon>Burkholderiales</taxon>
        <taxon>Oxalobacteraceae</taxon>
        <taxon>Telluria group</taxon>
        <taxon>Zemynaea</taxon>
    </lineage>
</organism>
<gene>
    <name evidence="3" type="ORF">E4L96_13745</name>
</gene>
<evidence type="ECO:0000313" key="4">
    <source>
        <dbReference type="Proteomes" id="UP000298438"/>
    </source>
</evidence>
<dbReference type="EMBL" id="SPVF01000171">
    <property type="protein sequence ID" value="TFW17944.1"/>
    <property type="molecule type" value="Genomic_DNA"/>
</dbReference>
<evidence type="ECO:0000313" key="3">
    <source>
        <dbReference type="EMBL" id="TFW17944.1"/>
    </source>
</evidence>
<reference evidence="3 4" key="1">
    <citation type="submission" date="2019-03" db="EMBL/GenBank/DDBJ databases">
        <title>Draft Genome Sequence of Massilia arenosa sp. nov., a Novel Massilia Species Isolated from a Sandy-loam Maize Soil.</title>
        <authorList>
            <person name="Raths R."/>
            <person name="Peta V."/>
            <person name="Bucking H."/>
        </authorList>
    </citation>
    <scope>NUCLEOTIDE SEQUENCE [LARGE SCALE GENOMIC DNA]</scope>
    <source>
        <strain evidence="3 4">MC02</strain>
    </source>
</reference>
<feature type="region of interest" description="Disordered" evidence="1">
    <location>
        <begin position="125"/>
        <end position="147"/>
    </location>
</feature>
<keyword evidence="2" id="KW-0472">Membrane</keyword>
<keyword evidence="2" id="KW-1133">Transmembrane helix</keyword>
<keyword evidence="4" id="KW-1185">Reference proteome</keyword>
<sequence>MDNPHIPTPARKGTAHPLLIAAAIAVMLFCAVGIAAIMGWIPSHRAGDLTAADRLATAPAAAPYAGSEAVPYATTQGNSFANAAGVPAAPVAAAPAAPMMEVPPSQAVAGAALAPAAVAAAAPARTYEEPVHKAPKVARVDDDPPAR</sequence>
<feature type="non-terminal residue" evidence="3">
    <location>
        <position position="147"/>
    </location>
</feature>
<accession>A0A4Y9S8J4</accession>
<feature type="compositionally biased region" description="Basic and acidic residues" evidence="1">
    <location>
        <begin position="126"/>
        <end position="147"/>
    </location>
</feature>
<evidence type="ECO:0000256" key="2">
    <source>
        <dbReference type="SAM" id="Phobius"/>
    </source>
</evidence>
<feature type="transmembrane region" description="Helical" evidence="2">
    <location>
        <begin position="20"/>
        <end position="41"/>
    </location>
</feature>